<keyword evidence="1" id="KW-1133">Transmembrane helix</keyword>
<dbReference type="InterPro" id="IPR032190">
    <property type="entry name" value="NPC1_N"/>
</dbReference>
<sequence length="279" mass="31640">MSYFSPFLVATSLIINMKLWFYLVNLIYLTHSLCLKPAVSCESNACKIDTEYSKPSHKKFAAMSCPEFKDKESCLSDEMNMKLEKLHYMIDRTWGNSARGCDICAANIKRLWCWLTSSPSQPEFLKPKLSDITVDGNVNYTAFVTPTLVHSLHDSCKSCHRNYHIPGTYSLETFMNFHGENSASLLSMLVEFVIEEKPESLDLNFASCDSNTTNLYGFSVKPCSCKTCEEACKDAYRPKDPVHNKNWPGIAFGYVCLGLFGILIILLPRILKKDDIKKD</sequence>
<feature type="domain" description="Niemann-Pick C1 N-terminal" evidence="2">
    <location>
        <begin position="42"/>
        <end position="240"/>
    </location>
</feature>
<dbReference type="Pfam" id="PF16414">
    <property type="entry name" value="NPC1_N"/>
    <property type="match status" value="1"/>
</dbReference>
<protein>
    <recommendedName>
        <fullName evidence="2">Niemann-Pick C1 N-terminal domain-containing protein</fullName>
    </recommendedName>
</protein>
<dbReference type="Proteomes" id="UP001162131">
    <property type="component" value="Unassembled WGS sequence"/>
</dbReference>
<keyword evidence="1" id="KW-0812">Transmembrane</keyword>
<evidence type="ECO:0000313" key="4">
    <source>
        <dbReference type="Proteomes" id="UP001162131"/>
    </source>
</evidence>
<dbReference type="PANTHER" id="PTHR45727">
    <property type="entry name" value="NPC INTRACELLULAR CHOLESTEROL TRANSPORTER 1"/>
    <property type="match status" value="1"/>
</dbReference>
<dbReference type="EMBL" id="CAJZBQ010000033">
    <property type="protein sequence ID" value="CAG9323370.1"/>
    <property type="molecule type" value="Genomic_DNA"/>
</dbReference>
<proteinExistence type="predicted"/>
<evidence type="ECO:0000313" key="3">
    <source>
        <dbReference type="EMBL" id="CAG9323370.1"/>
    </source>
</evidence>
<accession>A0AAU9JGZ1</accession>
<dbReference type="GO" id="GO:0032934">
    <property type="term" value="F:sterol binding"/>
    <property type="evidence" value="ECO:0007669"/>
    <property type="project" value="TreeGrafter"/>
</dbReference>
<reference evidence="3" key="1">
    <citation type="submission" date="2021-09" db="EMBL/GenBank/DDBJ databases">
        <authorList>
            <consortium name="AG Swart"/>
            <person name="Singh M."/>
            <person name="Singh A."/>
            <person name="Seah K."/>
            <person name="Emmerich C."/>
        </authorList>
    </citation>
    <scope>NUCLEOTIDE SEQUENCE</scope>
    <source>
        <strain evidence="3">ATCC30299</strain>
    </source>
</reference>
<name>A0AAU9JGZ1_9CILI</name>
<feature type="transmembrane region" description="Helical" evidence="1">
    <location>
        <begin position="247"/>
        <end position="267"/>
    </location>
</feature>
<keyword evidence="4" id="KW-1185">Reference proteome</keyword>
<evidence type="ECO:0000259" key="2">
    <source>
        <dbReference type="Pfam" id="PF16414"/>
    </source>
</evidence>
<comment type="caution">
    <text evidence="3">The sequence shown here is derived from an EMBL/GenBank/DDBJ whole genome shotgun (WGS) entry which is preliminary data.</text>
</comment>
<dbReference type="GO" id="GO:0015918">
    <property type="term" value="P:sterol transport"/>
    <property type="evidence" value="ECO:0007669"/>
    <property type="project" value="TreeGrafter"/>
</dbReference>
<feature type="transmembrane region" description="Helical" evidence="1">
    <location>
        <begin position="7"/>
        <end position="29"/>
    </location>
</feature>
<dbReference type="GO" id="GO:0016020">
    <property type="term" value="C:membrane"/>
    <property type="evidence" value="ECO:0007669"/>
    <property type="project" value="TreeGrafter"/>
</dbReference>
<dbReference type="AlphaFoldDB" id="A0AAU9JGZ1"/>
<dbReference type="PANTHER" id="PTHR45727:SF2">
    <property type="entry name" value="NPC INTRACELLULAR CHOLESTEROL TRANSPORTER 1"/>
    <property type="match status" value="1"/>
</dbReference>
<keyword evidence="1" id="KW-0472">Membrane</keyword>
<evidence type="ECO:0000256" key="1">
    <source>
        <dbReference type="SAM" id="Phobius"/>
    </source>
</evidence>
<organism evidence="3 4">
    <name type="scientific">Blepharisma stoltei</name>
    <dbReference type="NCBI Taxonomy" id="1481888"/>
    <lineage>
        <taxon>Eukaryota</taxon>
        <taxon>Sar</taxon>
        <taxon>Alveolata</taxon>
        <taxon>Ciliophora</taxon>
        <taxon>Postciliodesmatophora</taxon>
        <taxon>Heterotrichea</taxon>
        <taxon>Heterotrichida</taxon>
        <taxon>Blepharismidae</taxon>
        <taxon>Blepharisma</taxon>
    </lineage>
</organism>
<gene>
    <name evidence="3" type="ORF">BSTOLATCC_MIC33269</name>
</gene>